<dbReference type="STRING" id="436017.A4S9R9"/>
<dbReference type="Gramene" id="ABP00429">
    <property type="protein sequence ID" value="ABP00429"/>
    <property type="gene ID" value="OSTLU_10664"/>
</dbReference>
<evidence type="ECO:0000256" key="2">
    <source>
        <dbReference type="ARBA" id="ARBA00022448"/>
    </source>
</evidence>
<keyword evidence="2" id="KW-0813">Transport</keyword>
<keyword evidence="5" id="KW-0249">Electron transport</keyword>
<dbReference type="KEGG" id="olu:OSTLU_10664"/>
<reference evidence="10 11" key="1">
    <citation type="journal article" date="2007" name="Proc. Natl. Acad. Sci. U.S.A.">
        <title>The tiny eukaryote Ostreococcus provides genomic insights into the paradox of plankton speciation.</title>
        <authorList>
            <person name="Palenik B."/>
            <person name="Grimwood J."/>
            <person name="Aerts A."/>
            <person name="Rouze P."/>
            <person name="Salamov A."/>
            <person name="Putnam N."/>
            <person name="Dupont C."/>
            <person name="Jorgensen R."/>
            <person name="Derelle E."/>
            <person name="Rombauts S."/>
            <person name="Zhou K."/>
            <person name="Otillar R."/>
            <person name="Merchant S.S."/>
            <person name="Podell S."/>
            <person name="Gaasterland T."/>
            <person name="Napoli C."/>
            <person name="Gendler K."/>
            <person name="Manuell A."/>
            <person name="Tai V."/>
            <person name="Vallon O."/>
            <person name="Piganeau G."/>
            <person name="Jancek S."/>
            <person name="Heijde M."/>
            <person name="Jabbari K."/>
            <person name="Bowler C."/>
            <person name="Lohr M."/>
            <person name="Robbens S."/>
            <person name="Werner G."/>
            <person name="Dubchak I."/>
            <person name="Pazour G.J."/>
            <person name="Ren Q."/>
            <person name="Paulsen I."/>
            <person name="Delwiche C."/>
            <person name="Schmutz J."/>
            <person name="Rokhsar D."/>
            <person name="Van de Peer Y."/>
            <person name="Moreau H."/>
            <person name="Grigoriev I.V."/>
        </authorList>
    </citation>
    <scope>NUCLEOTIDE SEQUENCE [LARGE SCALE GENOMIC DNA]</scope>
    <source>
        <strain evidence="10 11">CCE9901</strain>
    </source>
</reference>
<dbReference type="AlphaFoldDB" id="A4S9R9"/>
<gene>
    <name evidence="10" type="ORF">OSTLU_10664</name>
</gene>
<keyword evidence="11" id="KW-1185">Reference proteome</keyword>
<comment type="cofactor">
    <cofactor evidence="8">
        <name>[2Fe-2S] cluster</name>
        <dbReference type="ChEBI" id="CHEBI:190135"/>
    </cofactor>
</comment>
<dbReference type="RefSeq" id="XP_001422112.1">
    <property type="nucleotide sequence ID" value="XM_001422075.1"/>
</dbReference>
<dbReference type="InterPro" id="IPR012675">
    <property type="entry name" value="Beta-grasp_dom_sf"/>
</dbReference>
<proteinExistence type="inferred from homology"/>
<evidence type="ECO:0000313" key="11">
    <source>
        <dbReference type="Proteomes" id="UP000001568"/>
    </source>
</evidence>
<evidence type="ECO:0000256" key="4">
    <source>
        <dbReference type="ARBA" id="ARBA00022723"/>
    </source>
</evidence>
<feature type="non-terminal residue" evidence="10">
    <location>
        <position position="1"/>
    </location>
</feature>
<dbReference type="PANTHER" id="PTHR43112">
    <property type="entry name" value="FERREDOXIN"/>
    <property type="match status" value="1"/>
</dbReference>
<dbReference type="Proteomes" id="UP000001568">
    <property type="component" value="Chromosome 17"/>
</dbReference>
<evidence type="ECO:0000313" key="10">
    <source>
        <dbReference type="EMBL" id="ABP00429.1"/>
    </source>
</evidence>
<evidence type="ECO:0000256" key="5">
    <source>
        <dbReference type="ARBA" id="ARBA00022982"/>
    </source>
</evidence>
<dbReference type="GO" id="GO:0051537">
    <property type="term" value="F:2 iron, 2 sulfur cluster binding"/>
    <property type="evidence" value="ECO:0007669"/>
    <property type="project" value="UniProtKB-KW"/>
</dbReference>
<dbReference type="HOGENOM" id="CLU_082632_7_3_1"/>
<keyword evidence="6" id="KW-0408">Iron</keyword>
<dbReference type="OrthoDB" id="1885901at2759"/>
<dbReference type="InterPro" id="IPR001041">
    <property type="entry name" value="2Fe-2S_ferredoxin-type"/>
</dbReference>
<evidence type="ECO:0000256" key="8">
    <source>
        <dbReference type="ARBA" id="ARBA00034078"/>
    </source>
</evidence>
<dbReference type="PANTHER" id="PTHR43112:SF21">
    <property type="entry name" value="FERREDOXIN"/>
    <property type="match status" value="1"/>
</dbReference>
<accession>A4S9R9</accession>
<dbReference type="InterPro" id="IPR036010">
    <property type="entry name" value="2Fe-2S_ferredoxin-like_sf"/>
</dbReference>
<dbReference type="PROSITE" id="PS00197">
    <property type="entry name" value="2FE2S_FER_1"/>
    <property type="match status" value="1"/>
</dbReference>
<evidence type="ECO:0000256" key="7">
    <source>
        <dbReference type="ARBA" id="ARBA00023014"/>
    </source>
</evidence>
<dbReference type="GO" id="GO:0046872">
    <property type="term" value="F:metal ion binding"/>
    <property type="evidence" value="ECO:0007669"/>
    <property type="project" value="UniProtKB-KW"/>
</dbReference>
<dbReference type="SUPFAM" id="SSF54292">
    <property type="entry name" value="2Fe-2S ferredoxin-like"/>
    <property type="match status" value="1"/>
</dbReference>
<name>A4S9R9_OSTLU</name>
<evidence type="ECO:0000256" key="6">
    <source>
        <dbReference type="ARBA" id="ARBA00023004"/>
    </source>
</evidence>
<dbReference type="Pfam" id="PF00111">
    <property type="entry name" value="Fer2"/>
    <property type="match status" value="1"/>
</dbReference>
<keyword evidence="7" id="KW-0411">Iron-sulfur</keyword>
<dbReference type="InterPro" id="IPR006058">
    <property type="entry name" value="2Fe2S_fd_BS"/>
</dbReference>
<dbReference type="GeneID" id="5006279"/>
<sequence length="93" mass="9618">VTFLGAGGSRVDVECGSNQYILDAGLEAGIEIPFTCRGGICGACVARCASGDVDQSDIADLEFTLGEDEIEAGMVLLCMARPVGDVEIETQSD</sequence>
<evidence type="ECO:0000256" key="3">
    <source>
        <dbReference type="ARBA" id="ARBA00022714"/>
    </source>
</evidence>
<protein>
    <recommendedName>
        <fullName evidence="9">2Fe-2S ferredoxin-type domain-containing protein</fullName>
    </recommendedName>
</protein>
<dbReference type="PROSITE" id="PS51085">
    <property type="entry name" value="2FE2S_FER_2"/>
    <property type="match status" value="1"/>
</dbReference>
<dbReference type="EMBL" id="CP000597">
    <property type="protein sequence ID" value="ABP00429.1"/>
    <property type="molecule type" value="Genomic_DNA"/>
</dbReference>
<feature type="non-terminal residue" evidence="10">
    <location>
        <position position="93"/>
    </location>
</feature>
<feature type="domain" description="2Fe-2S ferredoxin-type" evidence="9">
    <location>
        <begin position="1"/>
        <end position="93"/>
    </location>
</feature>
<organism evidence="10 11">
    <name type="scientific">Ostreococcus lucimarinus (strain CCE9901)</name>
    <dbReference type="NCBI Taxonomy" id="436017"/>
    <lineage>
        <taxon>Eukaryota</taxon>
        <taxon>Viridiplantae</taxon>
        <taxon>Chlorophyta</taxon>
        <taxon>Mamiellophyceae</taxon>
        <taxon>Mamiellales</taxon>
        <taxon>Bathycoccaceae</taxon>
        <taxon>Ostreococcus</taxon>
    </lineage>
</organism>
<keyword evidence="4" id="KW-0479">Metal-binding</keyword>
<keyword evidence="3" id="KW-0001">2Fe-2S</keyword>
<dbReference type="Gene3D" id="3.10.20.30">
    <property type="match status" value="1"/>
</dbReference>
<evidence type="ECO:0000256" key="1">
    <source>
        <dbReference type="ARBA" id="ARBA00007874"/>
    </source>
</evidence>
<dbReference type="CDD" id="cd00207">
    <property type="entry name" value="fer2"/>
    <property type="match status" value="1"/>
</dbReference>
<comment type="similarity">
    <text evidence="1">Belongs to the 2Fe2S plant-type ferredoxin family.</text>
</comment>
<evidence type="ECO:0000259" key="9">
    <source>
        <dbReference type="PROSITE" id="PS51085"/>
    </source>
</evidence>